<dbReference type="CDD" id="cd09272">
    <property type="entry name" value="RNase_HI_RT_Ty1"/>
    <property type="match status" value="1"/>
</dbReference>
<evidence type="ECO:0000313" key="2">
    <source>
        <dbReference type="EnsemblPlants" id="cds.evm.model.01.1099"/>
    </source>
</evidence>
<feature type="domain" description="Reverse transcriptase Ty1/copia-type" evidence="1">
    <location>
        <begin position="9"/>
        <end position="90"/>
    </location>
</feature>
<accession>A0A803NFK9</accession>
<dbReference type="OMA" id="ATPVIWC"/>
<dbReference type="SUPFAM" id="SSF56672">
    <property type="entry name" value="DNA/RNA polymerases"/>
    <property type="match status" value="1"/>
</dbReference>
<evidence type="ECO:0000313" key="3">
    <source>
        <dbReference type="Proteomes" id="UP000596661"/>
    </source>
</evidence>
<dbReference type="PANTHER" id="PTHR11439:SF455">
    <property type="entry name" value="RLK (RECEPTOR-LIKE PROTEIN KINASE) 8, PUTATIVE-RELATED"/>
    <property type="match status" value="1"/>
</dbReference>
<sequence>MLKHPKYVLMVLIYVDDIIVTRSCSKELERFVTQLDKVFSLKDLGPLHFFLGIEVFRDETGFYLSQSKYTVELLQEVTMLNTKPSPTPMVTNKQLSIYNGTPMTDPSHYKSVLGALQYLSHTRLDISFVANKLSQFLKNPTDVHWNATKRVLRYLKGSVDGYCVFLGDSLVSWSSKKQTVVARSSTESEYRALTHLAAELSWIQELLKEMKFKPSATPVIWCDNMSASALAANPVYHARTKHIELDVHFVRDKVLEKQLEIRYIPSHNQIVNCLTKGLSHSRFQFLMDKLRDTASPFRLRGGVTR</sequence>
<dbReference type="EMBL" id="UZAU01000023">
    <property type="status" value="NOT_ANNOTATED_CDS"/>
    <property type="molecule type" value="Genomic_DNA"/>
</dbReference>
<dbReference type="AlphaFoldDB" id="A0A803NFK9"/>
<evidence type="ECO:0000259" key="1">
    <source>
        <dbReference type="Pfam" id="PF07727"/>
    </source>
</evidence>
<dbReference type="InterPro" id="IPR013103">
    <property type="entry name" value="RVT_2"/>
</dbReference>
<keyword evidence="3" id="KW-1185">Reference proteome</keyword>
<protein>
    <recommendedName>
        <fullName evidence="1">Reverse transcriptase Ty1/copia-type domain-containing protein</fullName>
    </recommendedName>
</protein>
<dbReference type="Gramene" id="evm.model.01.1099">
    <property type="protein sequence ID" value="cds.evm.model.01.1099"/>
    <property type="gene ID" value="evm.TU.01.1099"/>
</dbReference>
<dbReference type="PANTHER" id="PTHR11439">
    <property type="entry name" value="GAG-POL-RELATED RETROTRANSPOSON"/>
    <property type="match status" value="1"/>
</dbReference>
<proteinExistence type="predicted"/>
<dbReference type="Pfam" id="PF07727">
    <property type="entry name" value="RVT_2"/>
    <property type="match status" value="1"/>
</dbReference>
<reference evidence="2" key="2">
    <citation type="submission" date="2021-03" db="UniProtKB">
        <authorList>
            <consortium name="EnsemblPlants"/>
        </authorList>
    </citation>
    <scope>IDENTIFICATION</scope>
</reference>
<reference evidence="2" key="1">
    <citation type="submission" date="2018-11" db="EMBL/GenBank/DDBJ databases">
        <authorList>
            <person name="Grassa J C."/>
        </authorList>
    </citation>
    <scope>NUCLEOTIDE SEQUENCE [LARGE SCALE GENOMIC DNA]</scope>
</reference>
<dbReference type="EnsemblPlants" id="evm.model.01.1099">
    <property type="protein sequence ID" value="cds.evm.model.01.1099"/>
    <property type="gene ID" value="evm.TU.01.1099"/>
</dbReference>
<name>A0A803NFK9_CANSA</name>
<dbReference type="Proteomes" id="UP000596661">
    <property type="component" value="Chromosome 1"/>
</dbReference>
<organism evidence="2 3">
    <name type="scientific">Cannabis sativa</name>
    <name type="common">Hemp</name>
    <name type="synonym">Marijuana</name>
    <dbReference type="NCBI Taxonomy" id="3483"/>
    <lineage>
        <taxon>Eukaryota</taxon>
        <taxon>Viridiplantae</taxon>
        <taxon>Streptophyta</taxon>
        <taxon>Embryophyta</taxon>
        <taxon>Tracheophyta</taxon>
        <taxon>Spermatophyta</taxon>
        <taxon>Magnoliopsida</taxon>
        <taxon>eudicotyledons</taxon>
        <taxon>Gunneridae</taxon>
        <taxon>Pentapetalae</taxon>
        <taxon>rosids</taxon>
        <taxon>fabids</taxon>
        <taxon>Rosales</taxon>
        <taxon>Cannabaceae</taxon>
        <taxon>Cannabis</taxon>
    </lineage>
</organism>
<dbReference type="InterPro" id="IPR043502">
    <property type="entry name" value="DNA/RNA_pol_sf"/>
</dbReference>